<dbReference type="PANTHER" id="PTHR45665">
    <property type="entry name" value="AQUAPORIN-8"/>
    <property type="match status" value="1"/>
</dbReference>
<dbReference type="GO" id="GO:0012505">
    <property type="term" value="C:endomembrane system"/>
    <property type="evidence" value="ECO:0007669"/>
    <property type="project" value="UniProtKB-SubCell"/>
</dbReference>
<feature type="region of interest" description="Disordered" evidence="8">
    <location>
        <begin position="302"/>
        <end position="326"/>
    </location>
</feature>
<keyword evidence="6 9" id="KW-0472">Membrane</keyword>
<evidence type="ECO:0000256" key="2">
    <source>
        <dbReference type="ARBA" id="ARBA00022448"/>
    </source>
</evidence>
<reference evidence="10" key="1">
    <citation type="submission" date="2021-01" db="EMBL/GenBank/DDBJ databases">
        <authorList>
            <person name="Corre E."/>
            <person name="Pelletier E."/>
            <person name="Niang G."/>
            <person name="Scheremetjew M."/>
            <person name="Finn R."/>
            <person name="Kale V."/>
            <person name="Holt S."/>
            <person name="Cochrane G."/>
            <person name="Meng A."/>
            <person name="Brown T."/>
            <person name="Cohen L."/>
        </authorList>
    </citation>
    <scope>NUCLEOTIDE SEQUENCE</scope>
    <source>
        <strain evidence="10">308</strain>
    </source>
</reference>
<dbReference type="GO" id="GO:0015250">
    <property type="term" value="F:water channel activity"/>
    <property type="evidence" value="ECO:0007669"/>
    <property type="project" value="TreeGrafter"/>
</dbReference>
<dbReference type="InterPro" id="IPR000425">
    <property type="entry name" value="MIP"/>
</dbReference>
<evidence type="ECO:0000256" key="9">
    <source>
        <dbReference type="SAM" id="Phobius"/>
    </source>
</evidence>
<feature type="transmembrane region" description="Helical" evidence="9">
    <location>
        <begin position="174"/>
        <end position="198"/>
    </location>
</feature>
<keyword evidence="4" id="KW-0677">Repeat</keyword>
<evidence type="ECO:0000256" key="5">
    <source>
        <dbReference type="ARBA" id="ARBA00022989"/>
    </source>
</evidence>
<feature type="transmembrane region" description="Helical" evidence="9">
    <location>
        <begin position="142"/>
        <end position="167"/>
    </location>
</feature>
<dbReference type="GO" id="GO:0019755">
    <property type="term" value="P:one-carbon compound transport"/>
    <property type="evidence" value="ECO:0007669"/>
    <property type="project" value="UniProtKB-ARBA"/>
</dbReference>
<evidence type="ECO:0000313" key="10">
    <source>
        <dbReference type="EMBL" id="CAD8878753.1"/>
    </source>
</evidence>
<keyword evidence="3 7" id="KW-0812">Transmembrane</keyword>
<dbReference type="GO" id="GO:0005737">
    <property type="term" value="C:cytoplasm"/>
    <property type="evidence" value="ECO:0007669"/>
    <property type="project" value="UniProtKB-ARBA"/>
</dbReference>
<dbReference type="InterPro" id="IPR034294">
    <property type="entry name" value="Aquaporin_transptr"/>
</dbReference>
<evidence type="ECO:0000256" key="3">
    <source>
        <dbReference type="ARBA" id="ARBA00022692"/>
    </source>
</evidence>
<dbReference type="InterPro" id="IPR023271">
    <property type="entry name" value="Aquaporin-like"/>
</dbReference>
<accession>A0A7S1B9R8</accession>
<dbReference type="PANTHER" id="PTHR45665:SF9">
    <property type="entry name" value="AQUAPORIN-8"/>
    <property type="match status" value="1"/>
</dbReference>
<dbReference type="Pfam" id="PF00230">
    <property type="entry name" value="MIP"/>
    <property type="match status" value="1"/>
</dbReference>
<evidence type="ECO:0000256" key="6">
    <source>
        <dbReference type="ARBA" id="ARBA00023136"/>
    </source>
</evidence>
<dbReference type="AlphaFoldDB" id="A0A7S1B9R8"/>
<comment type="subcellular location">
    <subcellularLocation>
        <location evidence="1">Endomembrane system</location>
        <topology evidence="1">Multi-pass membrane protein</topology>
    </subcellularLocation>
</comment>
<dbReference type="PRINTS" id="PR00783">
    <property type="entry name" value="MINTRINSICP"/>
</dbReference>
<evidence type="ECO:0000256" key="4">
    <source>
        <dbReference type="ARBA" id="ARBA00022737"/>
    </source>
</evidence>
<dbReference type="SUPFAM" id="SSF81338">
    <property type="entry name" value="Aquaporin-like"/>
    <property type="match status" value="1"/>
</dbReference>
<dbReference type="Gene3D" id="1.20.1080.10">
    <property type="entry name" value="Glycerol uptake facilitator protein"/>
    <property type="match status" value="1"/>
</dbReference>
<dbReference type="GO" id="GO:0016020">
    <property type="term" value="C:membrane"/>
    <property type="evidence" value="ECO:0007669"/>
    <property type="project" value="InterPro"/>
</dbReference>
<evidence type="ECO:0008006" key="11">
    <source>
        <dbReference type="Google" id="ProtNLM"/>
    </source>
</evidence>
<evidence type="ECO:0000256" key="7">
    <source>
        <dbReference type="RuleBase" id="RU000477"/>
    </source>
</evidence>
<sequence>MSLINSSKIKSRLANNVAAQLALSINPFCRSLYAEFLGTFLFQLVGGATTYAPYNGIILTNCIYMTAKASGGVLNPGVATSLFAIGELNWIRYVAYICAQLSGAGLAAKLGAVADLSVSNHAQSWGFDSMGPGCVPQNDPEMYLTIFFWECVGMFILCGTVLATAVAKPGFGNLAPVAIGLSVMINISASGNVTGGAYNPARFFGPAIALGCRLNLTWLYFGAHFTGSLLAAASYRLIDENEKESDLSQKLEDISTKGEGDFALDLESPTDITQPFSNRTPTFRRSESEAKTVGARSLVELRRSTPHTRFPPRLTPQNKKYTTVNL</sequence>
<keyword evidence="2 7" id="KW-0813">Transport</keyword>
<protein>
    <recommendedName>
        <fullName evidence="11">Aquaporin</fullName>
    </recommendedName>
</protein>
<comment type="similarity">
    <text evidence="7">Belongs to the MIP/aquaporin (TC 1.A.8) family.</text>
</comment>
<proteinExistence type="inferred from homology"/>
<name>A0A7S1B9R8_9STRA</name>
<feature type="transmembrane region" description="Helical" evidence="9">
    <location>
        <begin position="218"/>
        <end position="238"/>
    </location>
</feature>
<evidence type="ECO:0000256" key="8">
    <source>
        <dbReference type="SAM" id="MobiDB-lite"/>
    </source>
</evidence>
<keyword evidence="5 9" id="KW-1133">Transmembrane helix</keyword>
<feature type="compositionally biased region" description="Polar residues" evidence="8">
    <location>
        <begin position="315"/>
        <end position="326"/>
    </location>
</feature>
<dbReference type="EMBL" id="HBFR01008221">
    <property type="protein sequence ID" value="CAD8878753.1"/>
    <property type="molecule type" value="Transcribed_RNA"/>
</dbReference>
<gene>
    <name evidence="10" type="ORF">CHYS00102_LOCUS5937</name>
</gene>
<organism evidence="10">
    <name type="scientific">Corethron hystrix</name>
    <dbReference type="NCBI Taxonomy" id="216773"/>
    <lineage>
        <taxon>Eukaryota</taxon>
        <taxon>Sar</taxon>
        <taxon>Stramenopiles</taxon>
        <taxon>Ochrophyta</taxon>
        <taxon>Bacillariophyta</taxon>
        <taxon>Coscinodiscophyceae</taxon>
        <taxon>Corethrophycidae</taxon>
        <taxon>Corethrales</taxon>
        <taxon>Corethraceae</taxon>
        <taxon>Corethron</taxon>
    </lineage>
</organism>
<evidence type="ECO:0000256" key="1">
    <source>
        <dbReference type="ARBA" id="ARBA00004127"/>
    </source>
</evidence>